<dbReference type="PANTHER" id="PTHR48125">
    <property type="entry name" value="LP07818P1"/>
    <property type="match status" value="1"/>
</dbReference>
<feature type="compositionally biased region" description="Acidic residues" evidence="1">
    <location>
        <begin position="664"/>
        <end position="677"/>
    </location>
</feature>
<name>A0A1X2GNH4_9FUNG</name>
<feature type="compositionally biased region" description="Basic residues" evidence="1">
    <location>
        <begin position="173"/>
        <end position="182"/>
    </location>
</feature>
<feature type="compositionally biased region" description="Polar residues" evidence="1">
    <location>
        <begin position="691"/>
        <end position="701"/>
    </location>
</feature>
<dbReference type="InterPro" id="IPR036887">
    <property type="entry name" value="HTH_APSES_sf"/>
</dbReference>
<proteinExistence type="predicted"/>
<feature type="compositionally biased region" description="Low complexity" evidence="1">
    <location>
        <begin position="679"/>
        <end position="690"/>
    </location>
</feature>
<feature type="compositionally biased region" description="Low complexity" evidence="1">
    <location>
        <begin position="1080"/>
        <end position="1095"/>
    </location>
</feature>
<dbReference type="OrthoDB" id="5597783at2759"/>
<evidence type="ECO:0000259" key="2">
    <source>
        <dbReference type="PROSITE" id="PS51299"/>
    </source>
</evidence>
<feature type="region of interest" description="Disordered" evidence="1">
    <location>
        <begin position="403"/>
        <end position="430"/>
    </location>
</feature>
<dbReference type="STRING" id="101127.A0A1X2GNH4"/>
<evidence type="ECO:0000313" key="3">
    <source>
        <dbReference type="EMBL" id="ORX58013.1"/>
    </source>
</evidence>
<evidence type="ECO:0000256" key="1">
    <source>
        <dbReference type="SAM" id="MobiDB-lite"/>
    </source>
</evidence>
<feature type="compositionally biased region" description="Acidic residues" evidence="1">
    <location>
        <begin position="418"/>
        <end position="430"/>
    </location>
</feature>
<keyword evidence="4" id="KW-1185">Reference proteome</keyword>
<feature type="compositionally biased region" description="Acidic residues" evidence="1">
    <location>
        <begin position="1103"/>
        <end position="1125"/>
    </location>
</feature>
<feature type="region of interest" description="Disordered" evidence="1">
    <location>
        <begin position="455"/>
        <end position="515"/>
    </location>
</feature>
<gene>
    <name evidence="3" type="ORF">DM01DRAFT_1405674</name>
</gene>
<feature type="compositionally biased region" description="Basic and acidic residues" evidence="1">
    <location>
        <begin position="505"/>
        <end position="515"/>
    </location>
</feature>
<dbReference type="Pfam" id="PF25318">
    <property type="entry name" value="WHD_GDS1"/>
    <property type="match status" value="1"/>
</dbReference>
<dbReference type="PROSITE" id="PS51299">
    <property type="entry name" value="HTH_APSES"/>
    <property type="match status" value="1"/>
</dbReference>
<accession>A0A1X2GNH4</accession>
<dbReference type="GO" id="GO:0003677">
    <property type="term" value="F:DNA binding"/>
    <property type="evidence" value="ECO:0007669"/>
    <property type="project" value="InterPro"/>
</dbReference>
<dbReference type="InterPro" id="IPR003163">
    <property type="entry name" value="Tscrpt_reg_HTH_APSES-type"/>
</dbReference>
<dbReference type="Gene3D" id="3.10.260.10">
    <property type="entry name" value="Transcription regulator HTH, APSES-type DNA-binding domain"/>
    <property type="match status" value="2"/>
</dbReference>
<protein>
    <recommendedName>
        <fullName evidence="2">HTH APSES-type domain-containing protein</fullName>
    </recommendedName>
</protein>
<feature type="region of interest" description="Disordered" evidence="1">
    <location>
        <begin position="78"/>
        <end position="287"/>
    </location>
</feature>
<feature type="compositionally biased region" description="Low complexity" evidence="1">
    <location>
        <begin position="361"/>
        <end position="374"/>
    </location>
</feature>
<dbReference type="Proteomes" id="UP000242146">
    <property type="component" value="Unassembled WGS sequence"/>
</dbReference>
<feature type="region of interest" description="Disordered" evidence="1">
    <location>
        <begin position="1"/>
        <end position="26"/>
    </location>
</feature>
<dbReference type="PANTHER" id="PTHR48125:SF10">
    <property type="entry name" value="OS12G0136300 PROTEIN"/>
    <property type="match status" value="1"/>
</dbReference>
<feature type="compositionally biased region" description="Low complexity" evidence="1">
    <location>
        <begin position="734"/>
        <end position="749"/>
    </location>
</feature>
<feature type="domain" description="HTH APSES-type" evidence="2">
    <location>
        <begin position="866"/>
        <end position="974"/>
    </location>
</feature>
<feature type="compositionally biased region" description="Low complexity" evidence="1">
    <location>
        <begin position="152"/>
        <end position="172"/>
    </location>
</feature>
<feature type="region of interest" description="Disordered" evidence="1">
    <location>
        <begin position="320"/>
        <end position="380"/>
    </location>
</feature>
<feature type="region of interest" description="Disordered" evidence="1">
    <location>
        <begin position="1076"/>
        <end position="1160"/>
    </location>
</feature>
<feature type="compositionally biased region" description="Low complexity" evidence="1">
    <location>
        <begin position="1328"/>
        <end position="1341"/>
    </location>
</feature>
<dbReference type="InterPro" id="IPR057511">
    <property type="entry name" value="WH_GDS1"/>
</dbReference>
<dbReference type="SUPFAM" id="SSF54616">
    <property type="entry name" value="DNA-binding domain of Mlu1-box binding protein MBP1"/>
    <property type="match status" value="2"/>
</dbReference>
<feature type="compositionally biased region" description="Low complexity" evidence="1">
    <location>
        <begin position="812"/>
        <end position="841"/>
    </location>
</feature>
<feature type="compositionally biased region" description="Acidic residues" evidence="1">
    <location>
        <begin position="228"/>
        <end position="238"/>
    </location>
</feature>
<feature type="compositionally biased region" description="Acidic residues" evidence="1">
    <location>
        <begin position="1371"/>
        <end position="1391"/>
    </location>
</feature>
<feature type="compositionally biased region" description="Polar residues" evidence="1">
    <location>
        <begin position="325"/>
        <end position="334"/>
    </location>
</feature>
<feature type="compositionally biased region" description="Basic and acidic residues" evidence="1">
    <location>
        <begin position="705"/>
        <end position="716"/>
    </location>
</feature>
<sequence length="1391" mass="150259">MSEKKASQSRGSRKKPALPNIHPDDAKDKVFTAILKALLKKGNKPSSPKELANDIIKYKYATLGGATPFATVSSRISQHFKRAASHNPPRAPLLAKHVDQKHSRKINYSLANTDQAAIQPPMSSDEEDTPPTPPLPAAPAADDDATSPPPSTRRSTTRSRASSSASSIPPTRHSTRRRRPSRRYSPESDDDTRPAIKRSRKSSITIPLSPSSTTGLSPSPSPTHKDEDSEEDYSDYYEDMMKGDEIMAGMEFPAPPSTTATAASPARRRSSVFFRRPSLTSTASPKLMGRKLSLNGLLGEHDFWTPYSFEQDLMQPDVDLFNPTDVPSSSTANPPSLIPLNIAAPESITDKELELYFGGPSSSSSPSSSEAMSRSSRKSFTAVSNAKEASLLHQALLASTSRKQSMISLTSTATASSGDDEDDFSSQIDDDMIFPRRRSWPLTSVELESLQIDFDPKKHAPSPPPVIVSSSASSPPPSPSPDTMAISPPPSTELHDGDADDDMDEKSTDHGLHKAYTENGHSFTITKKLIGNLQCYELDSPNDIPDTKVLRFISSKDGSSEHIALRTRHADTSKQTHRGSTSDSFYLVQGCVNATQLRKAARPVLGKGSFDAEAEHKHSRLVVSLKKGPMEARGAWVPLSRARELVDEFEIESSPGLARLLSDDPMDLDKEDVEDQPEPNNTDTTPSSTSQHGTKPKTATSADEEFVKFEEDEKRGPTKTSSPEPTNPAPAPAPADAASPATSTSSSSPWVPGFSNLNLDLAKTLSSYMQTVTKANPNAKPGTPAFDLKALLTRFPALDALLKKDGPASPTITPAAAAAATSGTPPSASTSSAPATSSSSADEATLEAGDKIFPSVPTDPPMFITLLDNVSVCVATLSVTNEDHTSKYEVLRRLDTGFVNGTSLLTAGGIDTERERSMILSFEMERIRIPNPSSELYGTWIPLHRAQELAVTCSIQHRLGPFLSDRIEGYFPSPLPISRTPSTRGGKPIMALRKPSPRGLSLDKHLLSANTRKAPSLPSPSTQLQQLLFSHPYKMLNKPGYGHVSPMAMLKAPLLGSFDRSVDLAQQRQVAVITNNQTGSLPSADLSSSKSVTSDGSDHIDILDMDDDDDDDNDVNEDDDDDIVVESDLAPAQQPEPEQDNDDLDSDQDTESDTDVHEVRQRMKRMRDAAIDAMETGQSLDLEELLSRASSPIVQPFKRRRLFGIDEDEVGGSSDRLQTTIASASTFARPAAPPVFRKPANFLPHARRKPPTHHLQDKWPASKLTASMIKKSASWNGALPMTRGQPPSHIKRAPGPASALHQKRKRPDSKLANAVSTHASTIHKDDPASANASQAPASTPSKQGKKQSEPQTSDASLLDATAIRLNKSTVSDEDEDEDVDIGGSDDDDDIR</sequence>
<evidence type="ECO:0000313" key="4">
    <source>
        <dbReference type="Proteomes" id="UP000242146"/>
    </source>
</evidence>
<dbReference type="EMBL" id="MCGT01000007">
    <property type="protein sequence ID" value="ORX58013.1"/>
    <property type="molecule type" value="Genomic_DNA"/>
</dbReference>
<reference evidence="3 4" key="1">
    <citation type="submission" date="2016-07" db="EMBL/GenBank/DDBJ databases">
        <title>Pervasive Adenine N6-methylation of Active Genes in Fungi.</title>
        <authorList>
            <consortium name="DOE Joint Genome Institute"/>
            <person name="Mondo S.J."/>
            <person name="Dannebaum R.O."/>
            <person name="Kuo R.C."/>
            <person name="Labutti K."/>
            <person name="Haridas S."/>
            <person name="Kuo A."/>
            <person name="Salamov A."/>
            <person name="Ahrendt S.R."/>
            <person name="Lipzen A."/>
            <person name="Sullivan W."/>
            <person name="Andreopoulos W.B."/>
            <person name="Clum A."/>
            <person name="Lindquist E."/>
            <person name="Daum C."/>
            <person name="Ramamoorthy G.K."/>
            <person name="Gryganskyi A."/>
            <person name="Culley D."/>
            <person name="Magnuson J.K."/>
            <person name="James T.Y."/>
            <person name="O'Malley M.A."/>
            <person name="Stajich J.E."/>
            <person name="Spatafora J.W."/>
            <person name="Visel A."/>
            <person name="Grigoriev I.V."/>
        </authorList>
    </citation>
    <scope>NUCLEOTIDE SEQUENCE [LARGE SCALE GENOMIC DNA]</scope>
    <source>
        <strain evidence="3 4">NRRL 3301</strain>
    </source>
</reference>
<feature type="region of interest" description="Disordered" evidence="1">
    <location>
        <begin position="656"/>
        <end position="753"/>
    </location>
</feature>
<comment type="caution">
    <text evidence="3">The sequence shown here is derived from an EMBL/GenBank/DDBJ whole genome shotgun (WGS) entry which is preliminary data.</text>
</comment>
<feature type="region of interest" description="Disordered" evidence="1">
    <location>
        <begin position="1228"/>
        <end position="1391"/>
    </location>
</feature>
<feature type="compositionally biased region" description="Low complexity" evidence="1">
    <location>
        <begin position="202"/>
        <end position="218"/>
    </location>
</feature>
<feature type="region of interest" description="Disordered" evidence="1">
    <location>
        <begin position="812"/>
        <end position="844"/>
    </location>
</feature>
<feature type="compositionally biased region" description="Low complexity" evidence="1">
    <location>
        <begin position="257"/>
        <end position="278"/>
    </location>
</feature>
<feature type="compositionally biased region" description="Polar residues" evidence="1">
    <location>
        <begin position="403"/>
        <end position="417"/>
    </location>
</feature>
<organism evidence="3 4">
    <name type="scientific">Hesseltinella vesiculosa</name>
    <dbReference type="NCBI Taxonomy" id="101127"/>
    <lineage>
        <taxon>Eukaryota</taxon>
        <taxon>Fungi</taxon>
        <taxon>Fungi incertae sedis</taxon>
        <taxon>Mucoromycota</taxon>
        <taxon>Mucoromycotina</taxon>
        <taxon>Mucoromycetes</taxon>
        <taxon>Mucorales</taxon>
        <taxon>Cunninghamellaceae</taxon>
        <taxon>Hesseltinella</taxon>
    </lineage>
</organism>
<feature type="compositionally biased region" description="Acidic residues" evidence="1">
    <location>
        <begin position="1137"/>
        <end position="1153"/>
    </location>
</feature>